<sequence>MMKITDNTITQGQFMFLVLQTQIGVGVLSLPHQVQSEAKGAGWISILIAGLISQLVILLLWALVKRFPYSTIYEFLPKLFGKFAGTILGLAYVSYALFTAADILVLFSDIVSRWILPATPRWVVILIVIGTCMYMAVENLRTISRFLVATSILIPVFLALTIYSLTVNIHPDYIFPLTEAGWLNIIKGSQKAFFSMVGFELILLAYPFVEGKSGGKLKAISLANLIVTLLYAFMTFTSLVIFSPREIEVIPEPLLYILKSFTFNVIERIDLIFLSIWSVSVFTTFISYIFMSMMGLGQYYHKGNHKKAAWWAGIICFILAMWAGQPEKIQLYDKIFSIGSFIMIIAVPLLLLGWSYLFKVKGETNA</sequence>
<feature type="transmembrane region" description="Helical" evidence="8">
    <location>
        <begin position="12"/>
        <end position="30"/>
    </location>
</feature>
<comment type="subcellular location">
    <subcellularLocation>
        <location evidence="1">Membrane</location>
        <topology evidence="1">Multi-pass membrane protein</topology>
    </subcellularLocation>
</comment>
<dbReference type="Gene3D" id="1.20.1740.10">
    <property type="entry name" value="Amino acid/polyamine transporter I"/>
    <property type="match status" value="1"/>
</dbReference>
<evidence type="ECO:0000256" key="2">
    <source>
        <dbReference type="ARBA" id="ARBA00007998"/>
    </source>
</evidence>
<keyword evidence="3" id="KW-0813">Transport</keyword>
<evidence type="ECO:0000256" key="4">
    <source>
        <dbReference type="ARBA" id="ARBA00022544"/>
    </source>
</evidence>
<evidence type="ECO:0000256" key="1">
    <source>
        <dbReference type="ARBA" id="ARBA00004141"/>
    </source>
</evidence>
<feature type="transmembrane region" description="Helical" evidence="8">
    <location>
        <begin position="308"/>
        <end position="324"/>
    </location>
</feature>
<keyword evidence="6 8" id="KW-1133">Transmembrane helix</keyword>
<feature type="transmembrane region" description="Helical" evidence="8">
    <location>
        <begin position="221"/>
        <end position="242"/>
    </location>
</feature>
<keyword evidence="4" id="KW-0309">Germination</keyword>
<name>A0ABY5U3P5_LACSH</name>
<feature type="transmembrane region" description="Helical" evidence="8">
    <location>
        <begin position="146"/>
        <end position="166"/>
    </location>
</feature>
<feature type="transmembrane region" description="Helical" evidence="8">
    <location>
        <begin position="119"/>
        <end position="137"/>
    </location>
</feature>
<evidence type="ECO:0000256" key="5">
    <source>
        <dbReference type="ARBA" id="ARBA00022692"/>
    </source>
</evidence>
<feature type="transmembrane region" description="Helical" evidence="8">
    <location>
        <begin position="85"/>
        <end position="107"/>
    </location>
</feature>
<protein>
    <submittedName>
        <fullName evidence="9">Spore germination protein</fullName>
    </submittedName>
</protein>
<keyword evidence="7 8" id="KW-0472">Membrane</keyword>
<feature type="transmembrane region" description="Helical" evidence="8">
    <location>
        <begin position="336"/>
        <end position="358"/>
    </location>
</feature>
<dbReference type="Pfam" id="PF03845">
    <property type="entry name" value="Spore_permease"/>
    <property type="match status" value="1"/>
</dbReference>
<gene>
    <name evidence="9" type="ORF">NYR52_03620</name>
</gene>
<dbReference type="InterPro" id="IPR004761">
    <property type="entry name" value="Spore_GerAB"/>
</dbReference>
<dbReference type="Proteomes" id="UP001058650">
    <property type="component" value="Chromosome"/>
</dbReference>
<organism evidence="9 10">
    <name type="scientific">Laceyella sacchari</name>
    <name type="common">Thermoactinomyces thalpophilus</name>
    <dbReference type="NCBI Taxonomy" id="37482"/>
    <lineage>
        <taxon>Bacteria</taxon>
        <taxon>Bacillati</taxon>
        <taxon>Bacillota</taxon>
        <taxon>Bacilli</taxon>
        <taxon>Bacillales</taxon>
        <taxon>Thermoactinomycetaceae</taxon>
        <taxon>Laceyella</taxon>
    </lineage>
</organism>
<keyword evidence="10" id="KW-1185">Reference proteome</keyword>
<accession>A0ABY5U3P5</accession>
<dbReference type="RefSeq" id="WP_259436301.1">
    <property type="nucleotide sequence ID" value="NZ_CP103866.1"/>
</dbReference>
<keyword evidence="5 8" id="KW-0812">Transmembrane</keyword>
<dbReference type="NCBIfam" id="TIGR00912">
    <property type="entry name" value="2A0309"/>
    <property type="match status" value="1"/>
</dbReference>
<dbReference type="PANTHER" id="PTHR34975">
    <property type="entry name" value="SPORE GERMINATION PROTEIN A2"/>
    <property type="match status" value="1"/>
</dbReference>
<evidence type="ECO:0000256" key="7">
    <source>
        <dbReference type="ARBA" id="ARBA00023136"/>
    </source>
</evidence>
<reference evidence="9" key="1">
    <citation type="submission" date="2022-08" db="EMBL/GenBank/DDBJ databases">
        <title>The complete genome sequence of the thermophilic bacterium Laceyella sacchari FBKL4.010 reveals the basis for tetramethylpyrazine biosynthesis in Moutai-flavor Daqu.</title>
        <authorList>
            <person name="Li D."/>
            <person name="Huang W."/>
            <person name="Wang C."/>
            <person name="Qiu S."/>
        </authorList>
    </citation>
    <scope>NUCLEOTIDE SEQUENCE</scope>
    <source>
        <strain evidence="9">FBKL4.014</strain>
    </source>
</reference>
<evidence type="ECO:0000256" key="3">
    <source>
        <dbReference type="ARBA" id="ARBA00022448"/>
    </source>
</evidence>
<dbReference type="EMBL" id="CP103866">
    <property type="protein sequence ID" value="UWE04259.1"/>
    <property type="molecule type" value="Genomic_DNA"/>
</dbReference>
<evidence type="ECO:0000313" key="10">
    <source>
        <dbReference type="Proteomes" id="UP001058650"/>
    </source>
</evidence>
<feature type="transmembrane region" description="Helical" evidence="8">
    <location>
        <begin position="192"/>
        <end position="209"/>
    </location>
</feature>
<proteinExistence type="inferred from homology"/>
<evidence type="ECO:0000313" key="9">
    <source>
        <dbReference type="EMBL" id="UWE04259.1"/>
    </source>
</evidence>
<evidence type="ECO:0000256" key="6">
    <source>
        <dbReference type="ARBA" id="ARBA00022989"/>
    </source>
</evidence>
<comment type="similarity">
    <text evidence="2">Belongs to the amino acid-polyamine-organocation (APC) superfamily. Spore germination protein (SGP) (TC 2.A.3.9) family.</text>
</comment>
<feature type="transmembrane region" description="Helical" evidence="8">
    <location>
        <begin position="42"/>
        <end position="64"/>
    </location>
</feature>
<evidence type="ECO:0000256" key="8">
    <source>
        <dbReference type="SAM" id="Phobius"/>
    </source>
</evidence>
<feature type="transmembrane region" description="Helical" evidence="8">
    <location>
        <begin position="271"/>
        <end position="296"/>
    </location>
</feature>
<dbReference type="PANTHER" id="PTHR34975:SF2">
    <property type="entry name" value="SPORE GERMINATION PROTEIN A2"/>
    <property type="match status" value="1"/>
</dbReference>